<proteinExistence type="predicted"/>
<evidence type="ECO:0000313" key="2">
    <source>
        <dbReference type="Proteomes" id="UP000306229"/>
    </source>
</evidence>
<dbReference type="RefSeq" id="WP_138952101.1">
    <property type="nucleotide sequence ID" value="NZ_CP040749.1"/>
</dbReference>
<dbReference type="PROSITE" id="PS51257">
    <property type="entry name" value="PROKAR_LIPOPROTEIN"/>
    <property type="match status" value="1"/>
</dbReference>
<evidence type="ECO:0000313" key="1">
    <source>
        <dbReference type="EMBL" id="QCX40818.1"/>
    </source>
</evidence>
<keyword evidence="2" id="KW-1185">Reference proteome</keyword>
<dbReference type="KEGG" id="fbe:FF125_21105"/>
<reference evidence="1 2" key="1">
    <citation type="submission" date="2019-05" db="EMBL/GenBank/DDBJ databases">
        <title>Algicella ahnfeltiae gen. nov., sp. nov., a novel marine bacterium of the family Flavobacteriaceae isolated from a red alga.</title>
        <authorList>
            <person name="Nedashkovskaya O.I."/>
            <person name="Kukhlevskiy A.D."/>
            <person name="Kim S.-G."/>
            <person name="Zhukova N.V."/>
            <person name="Mikhailov V.V."/>
        </authorList>
    </citation>
    <scope>NUCLEOTIDE SEQUENCE [LARGE SCALE GENOMIC DNA]</scope>
    <source>
        <strain evidence="1 2">10Alg115</strain>
    </source>
</reference>
<name>A0A5B7TX41_9FLAO</name>
<dbReference type="InterPro" id="IPR025366">
    <property type="entry name" value="DUF4270"/>
</dbReference>
<dbReference type="Pfam" id="PF14092">
    <property type="entry name" value="DUF4270"/>
    <property type="match status" value="1"/>
</dbReference>
<dbReference type="OrthoDB" id="1466062at2"/>
<dbReference type="AlphaFoldDB" id="A0A5B7TX41"/>
<gene>
    <name evidence="1" type="ORF">FF125_21105</name>
</gene>
<dbReference type="Proteomes" id="UP000306229">
    <property type="component" value="Chromosome"/>
</dbReference>
<organism evidence="1 2">
    <name type="scientific">Aureibaculum algae</name>
    <dbReference type="NCBI Taxonomy" id="2584122"/>
    <lineage>
        <taxon>Bacteria</taxon>
        <taxon>Pseudomonadati</taxon>
        <taxon>Bacteroidota</taxon>
        <taxon>Flavobacteriia</taxon>
        <taxon>Flavobacteriales</taxon>
        <taxon>Flavobacteriaceae</taxon>
        <taxon>Aureibaculum</taxon>
    </lineage>
</organism>
<dbReference type="EMBL" id="CP040749">
    <property type="protein sequence ID" value="QCX40818.1"/>
    <property type="molecule type" value="Genomic_DNA"/>
</dbReference>
<sequence length="523" mass="58403">MTKKIVNSIKYIAIFSIVLLGVISCEKDFQNVGVGLVDNDLFTTESETFEVVAYNENVTRSQISTSNPHLLGVIKDDNFGLLKASVISQVGLGAISFTDNMSIDAVILNIPYYSTQLEDGDNGRPVFELDSIFGKEDEEFMLSVYENGTYLNNLDPLDPTENKKYYSNASYTKKDLLYSGLFKPNANDTVLYVKRNFLDGDANTVDDTDTIKSATISPSIKIPLDTTFFRTRFIDQQNSGAFDSSDNFLNYFRGLIIEADGTDGALMTLAMSNASMTFYYSNIVLTDETTTTGDLNGDGDTDDEDVPVKTKQTAIFALSGIITEIYNRDYSQAISDIDTKLMSPDTSNGEESLYIQGAAGSEAVVELFKGLDNTELEEIRNKNWLINGATLSLYIKNQGDTIIPQQLYLYNYDYKSQILDAMSEASIRQFDGVLQRDDDNKPLKYEFTITDYISEVLKSDEPLELNKLAIKVAHSSDFPTSAIDTIIKDYSWNPKGVVLKGNNLVDTDEQRLKLEIFYTIINE</sequence>
<protein>
    <submittedName>
        <fullName evidence="1">DUF4270 domain-containing protein</fullName>
    </submittedName>
</protein>
<accession>A0A5B7TX41</accession>